<proteinExistence type="predicted"/>
<protein>
    <submittedName>
        <fullName evidence="2">Uncharacterized protein</fullName>
    </submittedName>
</protein>
<reference evidence="2" key="1">
    <citation type="submission" date="2022-11" db="UniProtKB">
        <authorList>
            <consortium name="WormBaseParasite"/>
        </authorList>
    </citation>
    <scope>IDENTIFICATION</scope>
</reference>
<sequence>MNASASRIEYRNSEVIKKSTKTSTTKATTANNIPPPPSTTVKSLKSDTPRPESSATKLRKDEQNGYKPASKSASEKRKSNGHPPSKPGTSTAAAAADMSAKIPTKKRKIETPQKPACPIDLIMDEMNNLESQKRKSKKKEDSDSESTKGIPKGSTPLPGTFKAPTYLDLLRIESDNSMVFEFLNKRVPSVCEMVLAYKMLRGRVDNFNLTYYDRTKIKNLQSHIPPDAEILQELRGPDVFFEAEEQQQTLERKKELRGPDVFFEAEEQQQPLERKKGPRTPSGSPPSPTPPPEEKSEPSMPAGFIPDMDQSSEAQEQRRYEVKKYLAKRVNKDIKDVEGMLTESHWKLMGSLKKELMFTMIDQMVEAATNTSSNAPDGNSVAMDISSNSSSINEKLNQSKSTKAGENKIQASTSSQSPYISQQQQQQPSVTNLVTGGFQIYGSQQPMYQHSYPPSHQQNPQVTIPSINQQQQIIQTPPKVQQQQQQTFQTPIQATPPSTVYPIMQNVQHQPPASMPLPPPQQQHIRHPSPIKPIQESLVPFSSQPRFTPLPNSMPSASIYFPSTSAVVPPPSLPPPKVPTPSPAKIPPPSQPPTVCFRPPFSSANNPPVQHISQPTNIASLNNVENFPARLPPPTIVQQQQRSEIRPNLQRPGTFPPPQRLPPQTSMRPPRMNTNGPYPQPPRQQQPPPPQNMQRPQQPLMRPSVPTPDSSSVMRTLFSALHTTTPQQQ</sequence>
<name>A0AC35FQK7_9BILA</name>
<dbReference type="Proteomes" id="UP000887580">
    <property type="component" value="Unplaced"/>
</dbReference>
<evidence type="ECO:0000313" key="2">
    <source>
        <dbReference type="WBParaSite" id="PS1159_v2.g19898.t1"/>
    </source>
</evidence>
<dbReference type="WBParaSite" id="PS1159_v2.g19898.t1">
    <property type="protein sequence ID" value="PS1159_v2.g19898.t1"/>
    <property type="gene ID" value="PS1159_v2.g19898"/>
</dbReference>
<evidence type="ECO:0000313" key="1">
    <source>
        <dbReference type="Proteomes" id="UP000887580"/>
    </source>
</evidence>
<organism evidence="1 2">
    <name type="scientific">Panagrolaimus sp. PS1159</name>
    <dbReference type="NCBI Taxonomy" id="55785"/>
    <lineage>
        <taxon>Eukaryota</taxon>
        <taxon>Metazoa</taxon>
        <taxon>Ecdysozoa</taxon>
        <taxon>Nematoda</taxon>
        <taxon>Chromadorea</taxon>
        <taxon>Rhabditida</taxon>
        <taxon>Tylenchina</taxon>
        <taxon>Panagrolaimomorpha</taxon>
        <taxon>Panagrolaimoidea</taxon>
        <taxon>Panagrolaimidae</taxon>
        <taxon>Panagrolaimus</taxon>
    </lineage>
</organism>
<accession>A0AC35FQK7</accession>